<evidence type="ECO:0000256" key="2">
    <source>
        <dbReference type="ARBA" id="ARBA00006275"/>
    </source>
</evidence>
<dbReference type="EMBL" id="CP040896">
    <property type="protein sequence ID" value="QDA58966.1"/>
    <property type="molecule type" value="Genomic_DNA"/>
</dbReference>
<dbReference type="Pfam" id="PF07980">
    <property type="entry name" value="SusD_RagB"/>
    <property type="match status" value="1"/>
</dbReference>
<dbReference type="Gene3D" id="1.25.40.390">
    <property type="match status" value="1"/>
</dbReference>
<name>A0A5B7ZWR1_9BACT</name>
<sequence>MKTKPFAISLLGALMLTAVGCKDFLDQPVLGQYEAGQFFTSDTNALLAVNSAYVPLSFRDAASNAIWVLGDVASDDAVKGSNPGDQADFENIDNFNIAPINAAVEAQWKRDYDGIFKCNVVIDGLPDANASVSADVKKQAVGQAKFLRAYYYLQLTSLYGDIPLRVKVETPEELQSPAVPQAQIYAQIEADCQAAADALPTTWPASDAGRATKGAALALLAKTYLYEKKWALAAQTAQAVGALGYSLLPVFADNFRAATKNNKEAIFSVQHTSGLSPNQGNNLNQWFAPRPQNGYGFFFPTQKLVDNFERTAAGVVDPRLDYTLGRAGQSFFGVPFDTTWTTTGYVSKKHLQPLTEIPATIKGDGNLNYEAIRYAEVLLIQAEGFNEAGNSAAALAALNQVRKRARESYLFDTTLPNAGKVPTGLLPDITTTDQSQLRDLIRRERRSELALEFQRFFDVIRYGEAYARQALSDRPNFNYAKNKFFPIPQSERDTNKKLGL</sequence>
<evidence type="ECO:0000256" key="5">
    <source>
        <dbReference type="ARBA" id="ARBA00023237"/>
    </source>
</evidence>
<feature type="domain" description="RagB/SusD" evidence="6">
    <location>
        <begin position="263"/>
        <end position="498"/>
    </location>
</feature>
<evidence type="ECO:0000256" key="4">
    <source>
        <dbReference type="ARBA" id="ARBA00023136"/>
    </source>
</evidence>
<dbReference type="RefSeq" id="WP_139514041.1">
    <property type="nucleotide sequence ID" value="NZ_CP040896.1"/>
</dbReference>
<dbReference type="AlphaFoldDB" id="A0A5B7ZWR1"/>
<dbReference type="Pfam" id="PF14322">
    <property type="entry name" value="SusD-like_3"/>
    <property type="match status" value="1"/>
</dbReference>
<evidence type="ECO:0000313" key="8">
    <source>
        <dbReference type="EMBL" id="QDA58966.1"/>
    </source>
</evidence>
<protein>
    <submittedName>
        <fullName evidence="8">RagB/SusD family nutrient uptake outer membrane protein</fullName>
    </submittedName>
</protein>
<proteinExistence type="inferred from homology"/>
<evidence type="ECO:0000256" key="3">
    <source>
        <dbReference type="ARBA" id="ARBA00022729"/>
    </source>
</evidence>
<keyword evidence="4" id="KW-0472">Membrane</keyword>
<comment type="similarity">
    <text evidence="2">Belongs to the SusD family.</text>
</comment>
<evidence type="ECO:0000313" key="9">
    <source>
        <dbReference type="Proteomes" id="UP000305398"/>
    </source>
</evidence>
<dbReference type="CDD" id="cd08977">
    <property type="entry name" value="SusD"/>
    <property type="match status" value="1"/>
</dbReference>
<accession>A0A5B7ZWR1</accession>
<dbReference type="PROSITE" id="PS51257">
    <property type="entry name" value="PROKAR_LIPOPROTEIN"/>
    <property type="match status" value="1"/>
</dbReference>
<dbReference type="InterPro" id="IPR033985">
    <property type="entry name" value="SusD-like_N"/>
</dbReference>
<dbReference type="SUPFAM" id="SSF48452">
    <property type="entry name" value="TPR-like"/>
    <property type="match status" value="1"/>
</dbReference>
<evidence type="ECO:0000256" key="1">
    <source>
        <dbReference type="ARBA" id="ARBA00004442"/>
    </source>
</evidence>
<organism evidence="8 9">
    <name type="scientific">Hymenobacter jejuensis</name>
    <dbReference type="NCBI Taxonomy" id="2502781"/>
    <lineage>
        <taxon>Bacteria</taxon>
        <taxon>Pseudomonadati</taxon>
        <taxon>Bacteroidota</taxon>
        <taxon>Cytophagia</taxon>
        <taxon>Cytophagales</taxon>
        <taxon>Hymenobacteraceae</taxon>
        <taxon>Hymenobacter</taxon>
    </lineage>
</organism>
<comment type="subcellular location">
    <subcellularLocation>
        <location evidence="1">Cell outer membrane</location>
    </subcellularLocation>
</comment>
<dbReference type="InterPro" id="IPR012944">
    <property type="entry name" value="SusD_RagB_dom"/>
</dbReference>
<evidence type="ECO:0000259" key="7">
    <source>
        <dbReference type="Pfam" id="PF14322"/>
    </source>
</evidence>
<gene>
    <name evidence="8" type="ORF">FHG12_02095</name>
</gene>
<evidence type="ECO:0000259" key="6">
    <source>
        <dbReference type="Pfam" id="PF07980"/>
    </source>
</evidence>
<dbReference type="OrthoDB" id="9792139at2"/>
<reference evidence="8 9" key="1">
    <citation type="submission" date="2019-06" db="EMBL/GenBank/DDBJ databases">
        <authorList>
            <person name="Srinivasan S."/>
        </authorList>
    </citation>
    <scope>NUCLEOTIDE SEQUENCE [LARGE SCALE GENOMIC DNA]</scope>
    <source>
        <strain evidence="8 9">17J68-5</strain>
    </source>
</reference>
<dbReference type="GO" id="GO:0009279">
    <property type="term" value="C:cell outer membrane"/>
    <property type="evidence" value="ECO:0007669"/>
    <property type="project" value="UniProtKB-SubCell"/>
</dbReference>
<dbReference type="KEGG" id="hyj:FHG12_02095"/>
<feature type="domain" description="SusD-like N-terminal" evidence="7">
    <location>
        <begin position="61"/>
        <end position="225"/>
    </location>
</feature>
<keyword evidence="9" id="KW-1185">Reference proteome</keyword>
<keyword evidence="3" id="KW-0732">Signal</keyword>
<dbReference type="InterPro" id="IPR011990">
    <property type="entry name" value="TPR-like_helical_dom_sf"/>
</dbReference>
<dbReference type="Proteomes" id="UP000305398">
    <property type="component" value="Chromosome"/>
</dbReference>
<keyword evidence="5" id="KW-0998">Cell outer membrane</keyword>